<keyword evidence="2" id="KW-1185">Reference proteome</keyword>
<feature type="region of interest" description="Disordered" evidence="1">
    <location>
        <begin position="76"/>
        <end position="95"/>
    </location>
</feature>
<dbReference type="KEGG" id="nnu:104610134"/>
<dbReference type="OMA" id="IGDWEEG"/>
<dbReference type="PANTHER" id="PTHR46737:SF2">
    <property type="entry name" value="OS02G0827600 PROTEIN"/>
    <property type="match status" value="1"/>
</dbReference>
<sequence>MNYCCSSYVNSHPHSHPTPWKPFSSSSSPSPPSPSRFFVRFTKNKKESISLPIIGDVNSNSRRLAMIRAAASDNSGDTINNKDTMAAKGSGTTARSRRLLKVKEEKRKREYDRLHNYPSWAKILEDACRNDSELRAVLGDSIGNPEQMRKKVEERVRKKGRDFRKSKTGSVLAFKVSFRDFNPLDSYIWFELYGSPSDRDVDLIGSVIQSWYVMGRLGAFNSSNLQLANSSFEYNPLYDADKGFKVMPSSFHDISDVEFQDNWGRVWVDLGTCDFFAVDVLLNCLTVLSSEYLGIQQVVFGGHRMGDWEEGMTNPEYGYKHFKI</sequence>
<dbReference type="Pfam" id="PF12049">
    <property type="entry name" value="DUF3531"/>
    <property type="match status" value="1"/>
</dbReference>
<dbReference type="GeneID" id="104610134"/>
<reference evidence="3 4" key="1">
    <citation type="submission" date="2025-04" db="UniProtKB">
        <authorList>
            <consortium name="RefSeq"/>
        </authorList>
    </citation>
    <scope>IDENTIFICATION</scope>
</reference>
<dbReference type="RefSeq" id="XP_010274924.1">
    <property type="nucleotide sequence ID" value="XM_010276622.2"/>
</dbReference>
<gene>
    <name evidence="3 4" type="primary">LOC104610134</name>
</gene>
<protein>
    <submittedName>
        <fullName evidence="3 4">Uncharacterized protein LOC104610134</fullName>
    </submittedName>
</protein>
<accession>A0A1U8BEU5</accession>
<dbReference type="InterPro" id="IPR021920">
    <property type="entry name" value="DUF3531"/>
</dbReference>
<feature type="region of interest" description="Disordered" evidence="1">
    <location>
        <begin position="9"/>
        <end position="35"/>
    </location>
</feature>
<dbReference type="PANTHER" id="PTHR46737">
    <property type="entry name" value="OS02G0827600 PROTEIN"/>
    <property type="match status" value="1"/>
</dbReference>
<evidence type="ECO:0000313" key="2">
    <source>
        <dbReference type="Proteomes" id="UP000189703"/>
    </source>
</evidence>
<name>A0A1U8BEU5_NELNU</name>
<evidence type="ECO:0000256" key="1">
    <source>
        <dbReference type="SAM" id="MobiDB-lite"/>
    </source>
</evidence>
<dbReference type="STRING" id="4432.A0A1U8BEU5"/>
<dbReference type="eggNOG" id="ENOG502QUJW">
    <property type="taxonomic scope" value="Eukaryota"/>
</dbReference>
<dbReference type="OrthoDB" id="2014339at2759"/>
<proteinExistence type="predicted"/>
<organism evidence="2 3">
    <name type="scientific">Nelumbo nucifera</name>
    <name type="common">Sacred lotus</name>
    <dbReference type="NCBI Taxonomy" id="4432"/>
    <lineage>
        <taxon>Eukaryota</taxon>
        <taxon>Viridiplantae</taxon>
        <taxon>Streptophyta</taxon>
        <taxon>Embryophyta</taxon>
        <taxon>Tracheophyta</taxon>
        <taxon>Spermatophyta</taxon>
        <taxon>Magnoliopsida</taxon>
        <taxon>Proteales</taxon>
        <taxon>Nelumbonaceae</taxon>
        <taxon>Nelumbo</taxon>
    </lineage>
</organism>
<evidence type="ECO:0000313" key="4">
    <source>
        <dbReference type="RefSeq" id="XP_010274924.1"/>
    </source>
</evidence>
<dbReference type="Proteomes" id="UP000189703">
    <property type="component" value="Unplaced"/>
</dbReference>
<evidence type="ECO:0000313" key="3">
    <source>
        <dbReference type="RefSeq" id="XP_010274923.1"/>
    </source>
</evidence>
<dbReference type="AlphaFoldDB" id="A0A1U8BEU5"/>
<dbReference type="RefSeq" id="XP_010274923.1">
    <property type="nucleotide sequence ID" value="XM_010276621.2"/>
</dbReference>